<gene>
    <name evidence="5" type="ORF">ACFPOF_06840</name>
</gene>
<keyword evidence="3" id="KW-0812">Transmembrane</keyword>
<evidence type="ECO:0000313" key="5">
    <source>
        <dbReference type="EMBL" id="MFC5402451.1"/>
    </source>
</evidence>
<protein>
    <submittedName>
        <fullName evidence="5">Glucosaminidase domain-containing protein</fullName>
    </submittedName>
</protein>
<dbReference type="Proteomes" id="UP001596113">
    <property type="component" value="Unassembled WGS sequence"/>
</dbReference>
<comment type="caution">
    <text evidence="5">The sequence shown here is derived from an EMBL/GenBank/DDBJ whole genome shotgun (WGS) entry which is preliminary data.</text>
</comment>
<dbReference type="PANTHER" id="PTHR33308">
    <property type="entry name" value="PEPTIDOGLYCAN HYDROLASE FLGJ"/>
    <property type="match status" value="1"/>
</dbReference>
<dbReference type="RefSeq" id="WP_378130911.1">
    <property type="nucleotide sequence ID" value="NZ_JBHSMI010000012.1"/>
</dbReference>
<dbReference type="Pfam" id="PF01551">
    <property type="entry name" value="Peptidase_M23"/>
    <property type="match status" value="1"/>
</dbReference>
<feature type="compositionally biased region" description="Gly residues" evidence="2">
    <location>
        <begin position="536"/>
        <end position="557"/>
    </location>
</feature>
<reference evidence="6" key="1">
    <citation type="journal article" date="2019" name="Int. J. Syst. Evol. Microbiol.">
        <title>The Global Catalogue of Microorganisms (GCM) 10K type strain sequencing project: providing services to taxonomists for standard genome sequencing and annotation.</title>
        <authorList>
            <consortium name="The Broad Institute Genomics Platform"/>
            <consortium name="The Broad Institute Genome Sequencing Center for Infectious Disease"/>
            <person name="Wu L."/>
            <person name="Ma J."/>
        </authorList>
    </citation>
    <scope>NUCLEOTIDE SEQUENCE [LARGE SCALE GENOMIC DNA]</scope>
    <source>
        <strain evidence="6">CGMCC 1.18575</strain>
    </source>
</reference>
<feature type="region of interest" description="Disordered" evidence="2">
    <location>
        <begin position="471"/>
        <end position="500"/>
    </location>
</feature>
<accession>A0ABW0HQG0</accession>
<dbReference type="InterPro" id="IPR016047">
    <property type="entry name" value="M23ase_b-sheet_dom"/>
</dbReference>
<proteinExistence type="predicted"/>
<dbReference type="InterPro" id="IPR011055">
    <property type="entry name" value="Dup_hybrid_motif"/>
</dbReference>
<keyword evidence="6" id="KW-1185">Reference proteome</keyword>
<dbReference type="EMBL" id="JBHSMI010000012">
    <property type="protein sequence ID" value="MFC5402451.1"/>
    <property type="molecule type" value="Genomic_DNA"/>
</dbReference>
<evidence type="ECO:0000256" key="2">
    <source>
        <dbReference type="SAM" id="MobiDB-lite"/>
    </source>
</evidence>
<feature type="domain" description="Mannosyl-glycoprotein endo-beta-N-acetylglucosamidase-like" evidence="4">
    <location>
        <begin position="297"/>
        <end position="448"/>
    </location>
</feature>
<dbReference type="SUPFAM" id="SSF51261">
    <property type="entry name" value="Duplicated hybrid motif"/>
    <property type="match status" value="1"/>
</dbReference>
<dbReference type="CDD" id="cd12797">
    <property type="entry name" value="M23_peptidase"/>
    <property type="match status" value="1"/>
</dbReference>
<dbReference type="InterPro" id="IPR002901">
    <property type="entry name" value="MGlyc_endo_b_GlcNAc-like_dom"/>
</dbReference>
<dbReference type="InterPro" id="IPR051056">
    <property type="entry name" value="Glycosyl_Hydrolase_73"/>
</dbReference>
<feature type="transmembrane region" description="Helical" evidence="3">
    <location>
        <begin position="25"/>
        <end position="53"/>
    </location>
</feature>
<name>A0ABW0HQG0_9BACL</name>
<dbReference type="Gene3D" id="1.10.530.10">
    <property type="match status" value="1"/>
</dbReference>
<keyword evidence="3" id="KW-0472">Membrane</keyword>
<feature type="compositionally biased region" description="Low complexity" evidence="2">
    <location>
        <begin position="480"/>
        <end position="495"/>
    </location>
</feature>
<feature type="region of interest" description="Disordered" evidence="2">
    <location>
        <begin position="519"/>
        <end position="568"/>
    </location>
</feature>
<dbReference type="PANTHER" id="PTHR33308:SF9">
    <property type="entry name" value="PEPTIDOGLYCAN HYDROLASE FLGJ"/>
    <property type="match status" value="1"/>
</dbReference>
<keyword evidence="3" id="KW-1133">Transmembrane helix</keyword>
<dbReference type="Gene3D" id="2.10.70.40">
    <property type="entry name" value="peptidoglycan hydrolase"/>
    <property type="match status" value="1"/>
</dbReference>
<dbReference type="Pfam" id="PF01832">
    <property type="entry name" value="Glucosaminidase"/>
    <property type="match status" value="1"/>
</dbReference>
<evidence type="ECO:0000256" key="3">
    <source>
        <dbReference type="SAM" id="Phobius"/>
    </source>
</evidence>
<keyword evidence="1" id="KW-0378">Hydrolase</keyword>
<organism evidence="5 6">
    <name type="scientific">Cohnella soli</name>
    <dbReference type="NCBI Taxonomy" id="425005"/>
    <lineage>
        <taxon>Bacteria</taxon>
        <taxon>Bacillati</taxon>
        <taxon>Bacillota</taxon>
        <taxon>Bacilli</taxon>
        <taxon>Bacillales</taxon>
        <taxon>Paenibacillaceae</taxon>
        <taxon>Cohnella</taxon>
    </lineage>
</organism>
<dbReference type="Gene3D" id="2.70.70.10">
    <property type="entry name" value="Glucose Permease (Domain IIA)"/>
    <property type="match status" value="1"/>
</dbReference>
<dbReference type="PRINTS" id="PR01002">
    <property type="entry name" value="FLGFLGJ"/>
</dbReference>
<evidence type="ECO:0000256" key="1">
    <source>
        <dbReference type="ARBA" id="ARBA00022801"/>
    </source>
</evidence>
<sequence>MKDNAINHLKEQAKKKLKREIRKQVANHFAGFWWVYAILLGILLIFYFFAVIISSNTSLVSSTVLSEKFLPPQIYKHDLEDIITDGFGERVDPVNGGDEFHAGVDIGVPIGTPVTAAQDGTVKTVYFPKTSDPPNAKSAGINVAIESKDEDIPGITRYLHMSNAFVTPGQTVKKGQIIGLSGNTGKSTGPHLHFELHPNGGDPVDPTPFILFMSKVTDVASEAALGAFGDVNFSEMNGYDYRTNPMLYISNVYIETAPPRFSESGMIYTRDMNTGSVIGSGGGAGGGGGNGPAIVVPTTVGVLHNPFFIKWAPYAMESEKRTGVKASVTLAQMALESGWGKSDICNNVFGIKANSAWKGPVCYAGTSEQDENGTSHINAGFRAYSSFADSFDDHAKFLLDNPRYGITLSKKNPFEWANELQRATYATDWQYANKLKTLMMNDNLMSLDRDRGIDPETGKPWEDVPYIATGSQSWQNNANPSTPTSSVTPSPKGPTGENTTESITITFGIEQLYGTYGRQVHRKQVKKQKTTSTGTSGSGTGTGSTTTGSGGKSGTGTGSSDSTDETEEQVTYTNLIDPYTGKPVINLEAYKNVIQSYSGELQAPSIYVKDLPDAIAVTLESSSGDDLRVSHVDFVKGQY</sequence>
<feature type="compositionally biased region" description="Basic residues" evidence="2">
    <location>
        <begin position="519"/>
        <end position="529"/>
    </location>
</feature>
<evidence type="ECO:0000259" key="4">
    <source>
        <dbReference type="SMART" id="SM00047"/>
    </source>
</evidence>
<dbReference type="SMART" id="SM00047">
    <property type="entry name" value="LYZ2"/>
    <property type="match status" value="1"/>
</dbReference>
<evidence type="ECO:0000313" key="6">
    <source>
        <dbReference type="Proteomes" id="UP001596113"/>
    </source>
</evidence>